<dbReference type="SUPFAM" id="SSF51161">
    <property type="entry name" value="Trimeric LpxA-like enzymes"/>
    <property type="match status" value="1"/>
</dbReference>
<dbReference type="EMBL" id="CZVW01000008">
    <property type="protein sequence ID" value="CUT00779.1"/>
    <property type="molecule type" value="Genomic_DNA"/>
</dbReference>
<dbReference type="InterPro" id="IPR001451">
    <property type="entry name" value="Hexapep"/>
</dbReference>
<dbReference type="OrthoDB" id="9800846at2"/>
<reference evidence="6" key="1">
    <citation type="submission" date="2015-11" db="EMBL/GenBank/DDBJ databases">
        <authorList>
            <person name="Varghese N."/>
        </authorList>
    </citation>
    <scope>NUCLEOTIDE SEQUENCE [LARGE SCALE GENOMIC DNA]</scope>
    <source>
        <strain evidence="6">JGI-23</strain>
    </source>
</reference>
<sequence length="179" mass="19620">MSKKIKFGETEFDEDYLKENFIRISQDVKLGKDVKIFGFVNLYGCEIGDYTKIGPFVEIQKGVKIGSRCKISSHTFICEGVTIEDEVFVGHNVTFINDLYPRATNEKGELQTEQDWKVIPTIVKRGASIGSSATILAGITIGEYAIVGAGAVVTKDVPPFTIVAGVPAKVIRSLKSQIK</sequence>
<dbReference type="Pfam" id="PF00132">
    <property type="entry name" value="Hexapep"/>
    <property type="match status" value="2"/>
</dbReference>
<dbReference type="CDD" id="cd03358">
    <property type="entry name" value="LbH_WxcM_N_like"/>
    <property type="match status" value="1"/>
</dbReference>
<dbReference type="PANTHER" id="PTHR43300:SF4">
    <property type="entry name" value="ACYL-[ACYL-CARRIER-PROTEIN]--UDP-N-ACETYLGLUCOSAMINE O-ACYLTRANSFERASE"/>
    <property type="match status" value="1"/>
</dbReference>
<dbReference type="Gene3D" id="2.160.10.10">
    <property type="entry name" value="Hexapeptide repeat proteins"/>
    <property type="match status" value="1"/>
</dbReference>
<dbReference type="InterPro" id="IPR050179">
    <property type="entry name" value="Trans_hexapeptide_repeat"/>
</dbReference>
<proteinExistence type="inferred from homology"/>
<dbReference type="RefSeq" id="WP_092349195.1">
    <property type="nucleotide sequence ID" value="NZ_CZVW01000008.1"/>
</dbReference>
<evidence type="ECO:0000313" key="6">
    <source>
        <dbReference type="Proteomes" id="UP000199197"/>
    </source>
</evidence>
<evidence type="ECO:0000256" key="4">
    <source>
        <dbReference type="ARBA" id="ARBA00023315"/>
    </source>
</evidence>
<dbReference type="InterPro" id="IPR011004">
    <property type="entry name" value="Trimer_LpxA-like_sf"/>
</dbReference>
<organism evidence="5 6">
    <name type="scientific">Candidatus Chryseopegocella kryptomonas</name>
    <dbReference type="NCBI Taxonomy" id="1633643"/>
    <lineage>
        <taxon>Bacteria</taxon>
        <taxon>Pseudomonadati</taxon>
        <taxon>Candidatus Kryptoniota</taxon>
        <taxon>Candidatus Chryseopegocella</taxon>
    </lineage>
</organism>
<name>A0A0N7MX90_9BACT</name>
<gene>
    <name evidence="5" type="ORF">JGI23_00917</name>
</gene>
<dbReference type="Proteomes" id="UP000199197">
    <property type="component" value="Unassembled WGS sequence"/>
</dbReference>
<keyword evidence="3" id="KW-0677">Repeat</keyword>
<dbReference type="PROSITE" id="PS00101">
    <property type="entry name" value="HEXAPEP_TRANSFERASES"/>
    <property type="match status" value="1"/>
</dbReference>
<evidence type="ECO:0000256" key="2">
    <source>
        <dbReference type="ARBA" id="ARBA00022679"/>
    </source>
</evidence>
<keyword evidence="6" id="KW-1185">Reference proteome</keyword>
<evidence type="ECO:0000256" key="1">
    <source>
        <dbReference type="ARBA" id="ARBA00007274"/>
    </source>
</evidence>
<evidence type="ECO:0000256" key="3">
    <source>
        <dbReference type="ARBA" id="ARBA00022737"/>
    </source>
</evidence>
<dbReference type="PANTHER" id="PTHR43300">
    <property type="entry name" value="ACETYLTRANSFERASE"/>
    <property type="match status" value="1"/>
</dbReference>
<dbReference type="GO" id="GO:0016746">
    <property type="term" value="F:acyltransferase activity"/>
    <property type="evidence" value="ECO:0007669"/>
    <property type="project" value="UniProtKB-KW"/>
</dbReference>
<comment type="similarity">
    <text evidence="1">Belongs to the transferase hexapeptide repeat family.</text>
</comment>
<evidence type="ECO:0000313" key="5">
    <source>
        <dbReference type="EMBL" id="CUT00779.1"/>
    </source>
</evidence>
<keyword evidence="4" id="KW-0012">Acyltransferase</keyword>
<dbReference type="InterPro" id="IPR018357">
    <property type="entry name" value="Hexapep_transf_CS"/>
</dbReference>
<protein>
    <submittedName>
        <fullName evidence="5">Transferase hexapeptide (Six repeat-containing protein)</fullName>
    </submittedName>
</protein>
<dbReference type="AlphaFoldDB" id="A0A0N7MX90"/>
<accession>A0A0N7MX90</accession>
<keyword evidence="2 5" id="KW-0808">Transferase</keyword>